<name>A0A3B1DAE1_9ZZZZ</name>
<sequence length="433" mass="50120">MSPSVEIILLALAFVLTLGIAIGAVKGFGLLKISWLNFARLKEFEKQQSDSKDPLKQKALEALIAHCQSLRSKWILDETDLKIAERTQQLATNIASVYHPQSKNPLAEVRLGGLLDAFLELKNRIVVLSEMKGVRQFTQFRLRHVRYLSRAWKKKEQWQQSKVGQAVARYKLAILLQWVYLFIRFLDLTFWMFKMAGYIVHDIVLKILLLRWYLTVGELTLQMYRDPTGETEQEADELLGQMGSIPDEEPPATLTLGAKEIADKSRTSLMFKMSSVDWDQVKGIYFDLVKDLAGHYYPKAEEPLYEVRLYHLMMSVSRLSDQVAAIRDQPVLNKLLNIRVSHIMLAKDAMDFLRESELGVWLKKYPVGRFVKISRLLYQTVRKKHPGVLFKDFALFVVKEAAKRWLYVYLHDKIAIEANHAYKASLREEEKRG</sequence>
<protein>
    <submittedName>
        <fullName evidence="1">Uncharacterized protein</fullName>
    </submittedName>
</protein>
<organism evidence="1">
    <name type="scientific">hydrothermal vent metagenome</name>
    <dbReference type="NCBI Taxonomy" id="652676"/>
    <lineage>
        <taxon>unclassified sequences</taxon>
        <taxon>metagenomes</taxon>
        <taxon>ecological metagenomes</taxon>
    </lineage>
</organism>
<accession>A0A3B1DAE1</accession>
<dbReference type="AlphaFoldDB" id="A0A3B1DAE1"/>
<gene>
    <name evidence="1" type="ORF">MNBD_NITROSPINAE05-812</name>
</gene>
<reference evidence="1" key="1">
    <citation type="submission" date="2018-06" db="EMBL/GenBank/DDBJ databases">
        <authorList>
            <person name="Zhirakovskaya E."/>
        </authorList>
    </citation>
    <scope>NUCLEOTIDE SEQUENCE</scope>
</reference>
<dbReference type="EMBL" id="UOGG01000174">
    <property type="protein sequence ID" value="VAX31800.1"/>
    <property type="molecule type" value="Genomic_DNA"/>
</dbReference>
<proteinExistence type="predicted"/>
<evidence type="ECO:0000313" key="1">
    <source>
        <dbReference type="EMBL" id="VAX31800.1"/>
    </source>
</evidence>